<name>A0ABC8KZQ0_ERUVS</name>
<dbReference type="SUPFAM" id="SSF53474">
    <property type="entry name" value="alpha/beta-Hydrolases"/>
    <property type="match status" value="1"/>
</dbReference>
<dbReference type="AlphaFoldDB" id="A0ABC8KZQ0"/>
<dbReference type="PANTHER" id="PTHR23024">
    <property type="entry name" value="ARYLACETAMIDE DEACETYLASE"/>
    <property type="match status" value="1"/>
</dbReference>
<dbReference type="InterPro" id="IPR013094">
    <property type="entry name" value="AB_hydrolase_3"/>
</dbReference>
<proteinExistence type="inferred from homology"/>
<evidence type="ECO:0000259" key="2">
    <source>
        <dbReference type="Pfam" id="PF07859"/>
    </source>
</evidence>
<evidence type="ECO:0000313" key="4">
    <source>
        <dbReference type="Proteomes" id="UP001642260"/>
    </source>
</evidence>
<keyword evidence="4" id="KW-1185">Reference proteome</keyword>
<dbReference type="Pfam" id="PF07859">
    <property type="entry name" value="Abhydrolase_3"/>
    <property type="match status" value="1"/>
</dbReference>
<organism evidence="3 4">
    <name type="scientific">Eruca vesicaria subsp. sativa</name>
    <name type="common">Garden rocket</name>
    <name type="synonym">Eruca sativa</name>
    <dbReference type="NCBI Taxonomy" id="29727"/>
    <lineage>
        <taxon>Eukaryota</taxon>
        <taxon>Viridiplantae</taxon>
        <taxon>Streptophyta</taxon>
        <taxon>Embryophyta</taxon>
        <taxon>Tracheophyta</taxon>
        <taxon>Spermatophyta</taxon>
        <taxon>Magnoliopsida</taxon>
        <taxon>eudicotyledons</taxon>
        <taxon>Gunneridae</taxon>
        <taxon>Pentapetalae</taxon>
        <taxon>rosids</taxon>
        <taxon>malvids</taxon>
        <taxon>Brassicales</taxon>
        <taxon>Brassicaceae</taxon>
        <taxon>Brassiceae</taxon>
        <taxon>Eruca</taxon>
    </lineage>
</organism>
<accession>A0ABC8KZQ0</accession>
<evidence type="ECO:0000313" key="3">
    <source>
        <dbReference type="EMBL" id="CAH8364233.1"/>
    </source>
</evidence>
<dbReference type="Gene3D" id="3.40.50.1820">
    <property type="entry name" value="alpha/beta hydrolase"/>
    <property type="match status" value="1"/>
</dbReference>
<gene>
    <name evidence="3" type="ORF">ERUC_LOCUS29989</name>
</gene>
<evidence type="ECO:0000256" key="1">
    <source>
        <dbReference type="ARBA" id="ARBA00010515"/>
    </source>
</evidence>
<dbReference type="Proteomes" id="UP001642260">
    <property type="component" value="Unassembled WGS sequence"/>
</dbReference>
<dbReference type="PANTHER" id="PTHR23024:SF546">
    <property type="entry name" value="CARBOXYLESTERASE 120-RELATED"/>
    <property type="match status" value="1"/>
</dbReference>
<dbReference type="InterPro" id="IPR050466">
    <property type="entry name" value="Carboxylest/Gibb_receptor"/>
</dbReference>
<feature type="domain" description="Alpha/beta hydrolase fold-3" evidence="2">
    <location>
        <begin position="80"/>
        <end position="291"/>
    </location>
</feature>
<protein>
    <recommendedName>
        <fullName evidence="2">Alpha/beta hydrolase fold-3 domain-containing protein</fullName>
    </recommendedName>
</protein>
<comment type="similarity">
    <text evidence="1">Belongs to the 'GDXG' lipolytic enzyme family.</text>
</comment>
<dbReference type="InterPro" id="IPR029058">
    <property type="entry name" value="AB_hydrolase_fold"/>
</dbReference>
<reference evidence="3 4" key="1">
    <citation type="submission" date="2022-03" db="EMBL/GenBank/DDBJ databases">
        <authorList>
            <person name="Macdonald S."/>
            <person name="Ahmed S."/>
            <person name="Newling K."/>
        </authorList>
    </citation>
    <scope>NUCLEOTIDE SEQUENCE [LARGE SCALE GENOMIC DNA]</scope>
</reference>
<dbReference type="EMBL" id="CAKOAT010382932">
    <property type="protein sequence ID" value="CAH8364233.1"/>
    <property type="molecule type" value="Genomic_DNA"/>
</dbReference>
<sequence>MSEPSPVPDPYALMGIIKNQDGSITRDPTRFPRVPATPDPFPQVISKDVLVNPSNSTWMRLYVPTTALNDSVSSKKLPLVLYYHGGGFITCSFDLKLFHEFCNRLARECNVVVASASYRLAPEFKLPAAYEDGVDALKCLRDSPHEWIKSYADISNVFLMGTNSGGNLAYNVGLGSAFADLSPLRICGLILHAPLFGGEERCESELRHVDHQVFPLALTDLCWNLCLPDGENRDHEYSNPTVGVGDVGPDDVMRRIERLGWKVMVIGDEDLLLIDRQRDVADLFKKKGVVVVERFTGDDGGAESTTLFASIRNFIYSPPPLRFSLKEAYINGPIAYDP</sequence>
<comment type="caution">
    <text evidence="3">The sequence shown here is derived from an EMBL/GenBank/DDBJ whole genome shotgun (WGS) entry which is preliminary data.</text>
</comment>